<comment type="caution">
    <text evidence="2">The sequence shown here is derived from an EMBL/GenBank/DDBJ whole genome shotgun (WGS) entry which is preliminary data.</text>
</comment>
<dbReference type="EMBL" id="JBDODL010000282">
    <property type="protein sequence ID" value="MES1919416.1"/>
    <property type="molecule type" value="Genomic_DNA"/>
</dbReference>
<feature type="compositionally biased region" description="Basic residues" evidence="1">
    <location>
        <begin position="103"/>
        <end position="114"/>
    </location>
</feature>
<sequence length="481" mass="56538">MGVKFRGINGQLCIFKRSIEFRCKEKTLFLRSEKIKICRKVFSAAGSTFQALIAFDNKKGVTKRLDFFFKSESDLSVWIKKLQQTLFVLRMSSKNGSNQNKSKNYKPKSKKSKTTKVGFKEQRDKSPNCHNQQNPINFSSERPKKASAKFVNLVESGIMSKQNFSDFEKFLRNKNTKEINSPNLKFSQNFDIEILHGDLYKTNFSKFKFFAFIKFEDLFLMHQFFVCQKNGKITDQTFWDHFVRSNLFKLTNPNLNKTDKSALKQSFENDNLFSKQKITDFKKNIKSELKFPFKIDFKLNKHIGRLYRKEFSFIENETDLEKYEKSQSFFAETNRKSLFLIQSSNSDSVFSKELNFKIANFGGEKILDFSAKTKNSDERTKFVQTDSAKTKFVQIEKNFSNFKLSKNFKKQFLENYFEPINEILMLVWRDLGLKLDSDKIYRKLNFYRKGLKQTSKLGNNNIKIVIDSVILSIDKALDKIK</sequence>
<evidence type="ECO:0000313" key="2">
    <source>
        <dbReference type="EMBL" id="MES1919416.1"/>
    </source>
</evidence>
<protein>
    <recommendedName>
        <fullName evidence="4">PH domain-containing protein</fullName>
    </recommendedName>
</protein>
<name>A0ABV2AIA1_9EUKA</name>
<reference evidence="2 3" key="1">
    <citation type="journal article" date="2024" name="BMC Biol.">
        <title>Comparative genomics of Ascetosporea gives new insight into the evolutionary basis for animal parasitism in Rhizaria.</title>
        <authorList>
            <person name="Hiltunen Thoren M."/>
            <person name="Onut-Brannstrom I."/>
            <person name="Alfjorden A."/>
            <person name="Peckova H."/>
            <person name="Swords F."/>
            <person name="Hooper C."/>
            <person name="Holzer A.S."/>
            <person name="Bass D."/>
            <person name="Burki F."/>
        </authorList>
    </citation>
    <scope>NUCLEOTIDE SEQUENCE [LARGE SCALE GENOMIC DNA]</scope>
    <source>
        <strain evidence="2">20-A016</strain>
    </source>
</reference>
<gene>
    <name evidence="2" type="ORF">MHBO_001253</name>
</gene>
<proteinExistence type="predicted"/>
<keyword evidence="3" id="KW-1185">Reference proteome</keyword>
<evidence type="ECO:0008006" key="4">
    <source>
        <dbReference type="Google" id="ProtNLM"/>
    </source>
</evidence>
<feature type="compositionally biased region" description="Polar residues" evidence="1">
    <location>
        <begin position="128"/>
        <end position="138"/>
    </location>
</feature>
<dbReference type="Proteomes" id="UP001439008">
    <property type="component" value="Unassembled WGS sequence"/>
</dbReference>
<evidence type="ECO:0000256" key="1">
    <source>
        <dbReference type="SAM" id="MobiDB-lite"/>
    </source>
</evidence>
<organism evidence="2 3">
    <name type="scientific">Bonamia ostreae</name>
    <dbReference type="NCBI Taxonomy" id="126728"/>
    <lineage>
        <taxon>Eukaryota</taxon>
        <taxon>Sar</taxon>
        <taxon>Rhizaria</taxon>
        <taxon>Endomyxa</taxon>
        <taxon>Ascetosporea</taxon>
        <taxon>Haplosporida</taxon>
        <taxon>Bonamia</taxon>
    </lineage>
</organism>
<feature type="region of interest" description="Disordered" evidence="1">
    <location>
        <begin position="95"/>
        <end position="138"/>
    </location>
</feature>
<feature type="compositionally biased region" description="Basic and acidic residues" evidence="1">
    <location>
        <begin position="118"/>
        <end position="127"/>
    </location>
</feature>
<accession>A0ABV2AIA1</accession>
<evidence type="ECO:0000313" key="3">
    <source>
        <dbReference type="Proteomes" id="UP001439008"/>
    </source>
</evidence>